<protein>
    <submittedName>
        <fullName evidence="4">Competence protein ComEA</fullName>
    </submittedName>
</protein>
<dbReference type="GO" id="GO:0015627">
    <property type="term" value="C:type II protein secretion system complex"/>
    <property type="evidence" value="ECO:0007669"/>
    <property type="project" value="TreeGrafter"/>
</dbReference>
<dbReference type="EMBL" id="SGWQ01000014">
    <property type="protein sequence ID" value="RZS31409.1"/>
    <property type="molecule type" value="Genomic_DNA"/>
</dbReference>
<dbReference type="PANTHER" id="PTHR21180:SF32">
    <property type="entry name" value="ENDONUCLEASE_EXONUCLEASE_PHOSPHATASE FAMILY DOMAIN-CONTAINING PROTEIN 1"/>
    <property type="match status" value="1"/>
</dbReference>
<feature type="region of interest" description="Disordered" evidence="1">
    <location>
        <begin position="193"/>
        <end position="227"/>
    </location>
</feature>
<dbReference type="Pfam" id="PF12836">
    <property type="entry name" value="HHH_3"/>
    <property type="match status" value="1"/>
</dbReference>
<keyword evidence="2" id="KW-1133">Transmembrane helix</keyword>
<dbReference type="SMART" id="SM00278">
    <property type="entry name" value="HhH1"/>
    <property type="match status" value="2"/>
</dbReference>
<feature type="domain" description="Helix-hairpin-helix DNA-binding motif class 1" evidence="3">
    <location>
        <begin position="222"/>
        <end position="241"/>
    </location>
</feature>
<dbReference type="InterPro" id="IPR019554">
    <property type="entry name" value="Soluble_ligand-bd"/>
</dbReference>
<feature type="region of interest" description="Disordered" evidence="1">
    <location>
        <begin position="1"/>
        <end position="62"/>
    </location>
</feature>
<evidence type="ECO:0000313" key="5">
    <source>
        <dbReference type="Proteomes" id="UP000294257"/>
    </source>
</evidence>
<dbReference type="GO" id="GO:0003677">
    <property type="term" value="F:DNA binding"/>
    <property type="evidence" value="ECO:0007669"/>
    <property type="project" value="InterPro"/>
</dbReference>
<dbReference type="Gene3D" id="1.10.150.320">
    <property type="entry name" value="Photosystem II 12 kDa extrinsic protein"/>
    <property type="match status" value="1"/>
</dbReference>
<sequence length="275" mass="28348">MFDKTHRRSQHRGGPASGRLARLAADARRAGTDTSGLPPDQEWVEVTDDDRPQEPAAGGRAGRLIERWVPGASVPAGPRRRRVVVFAALVAVAAMVAVTVVVTGPDRGVAQGIPPGLQQVGAPPPVHSGQRGGSIVVSVVGKVTAPGLVTVAEGARVADVIRAAGGASSGVNLGGLNLARRVTDGEQIYVGVPAPPDAQAGPQPDAPAPPGGKIDLNTASPSQLDTLPGVGQVTAQRIVEWRTKHGRFASVDQLREIDGIGATRFGRLRELVAVR</sequence>
<evidence type="ECO:0000256" key="1">
    <source>
        <dbReference type="SAM" id="MobiDB-lite"/>
    </source>
</evidence>
<feature type="domain" description="Helix-hairpin-helix DNA-binding motif class 1" evidence="3">
    <location>
        <begin position="252"/>
        <end position="271"/>
    </location>
</feature>
<dbReference type="RefSeq" id="WP_242613764.1">
    <property type="nucleotide sequence ID" value="NZ_SGWQ01000014.1"/>
</dbReference>
<dbReference type="InterPro" id="IPR051675">
    <property type="entry name" value="Endo/Exo/Phosphatase_dom_1"/>
</dbReference>
<gene>
    <name evidence="4" type="ORF">EV193_114100</name>
</gene>
<dbReference type="GO" id="GO:0006281">
    <property type="term" value="P:DNA repair"/>
    <property type="evidence" value="ECO:0007669"/>
    <property type="project" value="InterPro"/>
</dbReference>
<name>A0A4Q7KCZ9_9PSEU</name>
<keyword evidence="5" id="KW-1185">Reference proteome</keyword>
<dbReference type="Pfam" id="PF10531">
    <property type="entry name" value="SLBB"/>
    <property type="match status" value="1"/>
</dbReference>
<dbReference type="Proteomes" id="UP000294257">
    <property type="component" value="Unassembled WGS sequence"/>
</dbReference>
<dbReference type="Gene3D" id="3.10.560.10">
    <property type="entry name" value="Outer membrane lipoprotein wza domain like"/>
    <property type="match status" value="1"/>
</dbReference>
<evidence type="ECO:0000259" key="3">
    <source>
        <dbReference type="SMART" id="SM00278"/>
    </source>
</evidence>
<dbReference type="InterPro" id="IPR010994">
    <property type="entry name" value="RuvA_2-like"/>
</dbReference>
<evidence type="ECO:0000256" key="2">
    <source>
        <dbReference type="SAM" id="Phobius"/>
    </source>
</evidence>
<organism evidence="4 5">
    <name type="scientific">Herbihabitans rhizosphaerae</name>
    <dbReference type="NCBI Taxonomy" id="1872711"/>
    <lineage>
        <taxon>Bacteria</taxon>
        <taxon>Bacillati</taxon>
        <taxon>Actinomycetota</taxon>
        <taxon>Actinomycetes</taxon>
        <taxon>Pseudonocardiales</taxon>
        <taxon>Pseudonocardiaceae</taxon>
        <taxon>Herbihabitans</taxon>
    </lineage>
</organism>
<comment type="caution">
    <text evidence="4">The sequence shown here is derived from an EMBL/GenBank/DDBJ whole genome shotgun (WGS) entry which is preliminary data.</text>
</comment>
<keyword evidence="2" id="KW-0472">Membrane</keyword>
<evidence type="ECO:0000313" key="4">
    <source>
        <dbReference type="EMBL" id="RZS31409.1"/>
    </source>
</evidence>
<accession>A0A4Q7KCZ9</accession>
<proteinExistence type="predicted"/>
<dbReference type="SUPFAM" id="SSF47781">
    <property type="entry name" value="RuvA domain 2-like"/>
    <property type="match status" value="1"/>
</dbReference>
<feature type="transmembrane region" description="Helical" evidence="2">
    <location>
        <begin position="83"/>
        <end position="102"/>
    </location>
</feature>
<keyword evidence="2" id="KW-0812">Transmembrane</keyword>
<dbReference type="PANTHER" id="PTHR21180">
    <property type="entry name" value="ENDONUCLEASE/EXONUCLEASE/PHOSPHATASE FAMILY DOMAIN-CONTAINING PROTEIN 1"/>
    <property type="match status" value="1"/>
</dbReference>
<feature type="compositionally biased region" description="Basic residues" evidence="1">
    <location>
        <begin position="1"/>
        <end position="11"/>
    </location>
</feature>
<dbReference type="AlphaFoldDB" id="A0A4Q7KCZ9"/>
<dbReference type="GO" id="GO:0015628">
    <property type="term" value="P:protein secretion by the type II secretion system"/>
    <property type="evidence" value="ECO:0007669"/>
    <property type="project" value="TreeGrafter"/>
</dbReference>
<reference evidence="4 5" key="1">
    <citation type="submission" date="2019-02" db="EMBL/GenBank/DDBJ databases">
        <title>Genomic Encyclopedia of Type Strains, Phase IV (KMG-IV): sequencing the most valuable type-strain genomes for metagenomic binning, comparative biology and taxonomic classification.</title>
        <authorList>
            <person name="Goeker M."/>
        </authorList>
    </citation>
    <scope>NUCLEOTIDE SEQUENCE [LARGE SCALE GENOMIC DNA]</scope>
    <source>
        <strain evidence="4 5">DSM 101727</strain>
    </source>
</reference>
<dbReference type="InterPro" id="IPR003583">
    <property type="entry name" value="Hlx-hairpin-Hlx_DNA-bd_motif"/>
</dbReference>